<dbReference type="EMBL" id="MCGR01000029">
    <property type="protein sequence ID" value="ORY78440.1"/>
    <property type="molecule type" value="Genomic_DNA"/>
</dbReference>
<gene>
    <name evidence="6" type="ORF">BCR35DRAFT_266828</name>
</gene>
<evidence type="ECO:0000256" key="1">
    <source>
        <dbReference type="ARBA" id="ARBA00022617"/>
    </source>
</evidence>
<keyword evidence="2 4" id="KW-0479">Metal-binding</keyword>
<dbReference type="FunFam" id="3.10.120.10:FF:000001">
    <property type="entry name" value="Cytochrome b5 reductase 4"/>
    <property type="match status" value="1"/>
</dbReference>
<feature type="domain" description="Cytochrome b5 heme-binding" evidence="5">
    <location>
        <begin position="40"/>
        <end position="116"/>
    </location>
</feature>
<dbReference type="OrthoDB" id="432299at2759"/>
<dbReference type="InterPro" id="IPR036400">
    <property type="entry name" value="Cyt_B5-like_heme/steroid_sf"/>
</dbReference>
<feature type="non-terminal residue" evidence="6">
    <location>
        <position position="1"/>
    </location>
</feature>
<comment type="caution">
    <text evidence="6">The sequence shown here is derived from an EMBL/GenBank/DDBJ whole genome shotgun (WGS) entry which is preliminary data.</text>
</comment>
<organism evidence="6 7">
    <name type="scientific">Leucosporidium creatinivorum</name>
    <dbReference type="NCBI Taxonomy" id="106004"/>
    <lineage>
        <taxon>Eukaryota</taxon>
        <taxon>Fungi</taxon>
        <taxon>Dikarya</taxon>
        <taxon>Basidiomycota</taxon>
        <taxon>Pucciniomycotina</taxon>
        <taxon>Microbotryomycetes</taxon>
        <taxon>Leucosporidiales</taxon>
        <taxon>Leucosporidium</taxon>
    </lineage>
</organism>
<dbReference type="SMART" id="SM01117">
    <property type="entry name" value="Cyt-b5"/>
    <property type="match status" value="1"/>
</dbReference>
<keyword evidence="3 4" id="KW-0408">Iron</keyword>
<evidence type="ECO:0000313" key="6">
    <source>
        <dbReference type="EMBL" id="ORY78440.1"/>
    </source>
</evidence>
<dbReference type="InterPro" id="IPR018506">
    <property type="entry name" value="Cyt_B5_heme-BS"/>
</dbReference>
<dbReference type="STRING" id="106004.A0A1Y2F3G0"/>
<dbReference type="GO" id="GO:0020037">
    <property type="term" value="F:heme binding"/>
    <property type="evidence" value="ECO:0007669"/>
    <property type="project" value="UniProtKB-UniRule"/>
</dbReference>
<accession>A0A1Y2F3G0</accession>
<name>A0A1Y2F3G0_9BASI</name>
<dbReference type="Pfam" id="PF00173">
    <property type="entry name" value="Cyt-b5"/>
    <property type="match status" value="1"/>
</dbReference>
<protein>
    <submittedName>
        <fullName evidence="6">Cytochrome b5-like heme/steroid binding domain-containing protein</fullName>
    </submittedName>
</protein>
<dbReference type="InterPro" id="IPR051872">
    <property type="entry name" value="Cytochrome_b5/Flavoprotein_Rdt"/>
</dbReference>
<reference evidence="6 7" key="1">
    <citation type="submission" date="2016-07" db="EMBL/GenBank/DDBJ databases">
        <title>Pervasive Adenine N6-methylation of Active Genes in Fungi.</title>
        <authorList>
            <consortium name="DOE Joint Genome Institute"/>
            <person name="Mondo S.J."/>
            <person name="Dannebaum R.O."/>
            <person name="Kuo R.C."/>
            <person name="Labutti K."/>
            <person name="Haridas S."/>
            <person name="Kuo A."/>
            <person name="Salamov A."/>
            <person name="Ahrendt S.R."/>
            <person name="Lipzen A."/>
            <person name="Sullivan W."/>
            <person name="Andreopoulos W.B."/>
            <person name="Clum A."/>
            <person name="Lindquist E."/>
            <person name="Daum C."/>
            <person name="Ramamoorthy G.K."/>
            <person name="Gryganskyi A."/>
            <person name="Culley D."/>
            <person name="Magnuson J.K."/>
            <person name="James T.Y."/>
            <person name="O'Malley M.A."/>
            <person name="Stajich J.E."/>
            <person name="Spatafora J.W."/>
            <person name="Visel A."/>
            <person name="Grigoriev I.V."/>
        </authorList>
    </citation>
    <scope>NUCLEOTIDE SEQUENCE [LARGE SCALE GENOMIC DNA]</scope>
    <source>
        <strain evidence="6 7">62-1032</strain>
    </source>
</reference>
<dbReference type="GO" id="GO:0004128">
    <property type="term" value="F:cytochrome-b5 reductase activity, acting on NAD(P)H"/>
    <property type="evidence" value="ECO:0007669"/>
    <property type="project" value="TreeGrafter"/>
</dbReference>
<comment type="similarity">
    <text evidence="4">Belongs to the cytochrome b5 family.</text>
</comment>
<dbReference type="AlphaFoldDB" id="A0A1Y2F3G0"/>
<dbReference type="PROSITE" id="PS00191">
    <property type="entry name" value="CYTOCHROME_B5_1"/>
    <property type="match status" value="1"/>
</dbReference>
<keyword evidence="7" id="KW-1185">Reference proteome</keyword>
<dbReference type="GO" id="GO:0046872">
    <property type="term" value="F:metal ion binding"/>
    <property type="evidence" value="ECO:0007669"/>
    <property type="project" value="UniProtKB-UniRule"/>
</dbReference>
<evidence type="ECO:0000259" key="5">
    <source>
        <dbReference type="PROSITE" id="PS50255"/>
    </source>
</evidence>
<dbReference type="Proteomes" id="UP000193467">
    <property type="component" value="Unassembled WGS sequence"/>
</dbReference>
<dbReference type="Gene3D" id="3.10.120.10">
    <property type="entry name" value="Cytochrome b5-like heme/steroid binding domain"/>
    <property type="match status" value="1"/>
</dbReference>
<keyword evidence="1 4" id="KW-0349">Heme</keyword>
<dbReference type="PROSITE" id="PS50255">
    <property type="entry name" value="CYTOCHROME_B5_2"/>
    <property type="match status" value="1"/>
</dbReference>
<evidence type="ECO:0000256" key="3">
    <source>
        <dbReference type="ARBA" id="ARBA00023004"/>
    </source>
</evidence>
<dbReference type="PANTHER" id="PTHR46237:SF1">
    <property type="entry name" value="CYTOCHROME B5 REDUCTASE 4"/>
    <property type="match status" value="1"/>
</dbReference>
<dbReference type="SUPFAM" id="SSF55856">
    <property type="entry name" value="Cytochrome b5-like heme/steroid binding domain"/>
    <property type="match status" value="1"/>
</dbReference>
<dbReference type="GO" id="GO:0005737">
    <property type="term" value="C:cytoplasm"/>
    <property type="evidence" value="ECO:0007669"/>
    <property type="project" value="TreeGrafter"/>
</dbReference>
<evidence type="ECO:0000256" key="2">
    <source>
        <dbReference type="ARBA" id="ARBA00022723"/>
    </source>
</evidence>
<evidence type="ECO:0000256" key="4">
    <source>
        <dbReference type="RuleBase" id="RU362121"/>
    </source>
</evidence>
<sequence length="118" mass="13344">KRVKVHIEKGYSQLDWARKQRSGEDLRVSSLSLRGGVTELSRITYAELASHNTRDDCWHAYSGKVYNVTPFLKYHPGGVGEMMRAAGKDGTELFMKTHAWVNVDLMLDGCLVGFLVRE</sequence>
<proteinExistence type="inferred from homology"/>
<evidence type="ECO:0000313" key="7">
    <source>
        <dbReference type="Proteomes" id="UP000193467"/>
    </source>
</evidence>
<dbReference type="FunCoup" id="A0A1Y2F3G0">
    <property type="interactions" value="42"/>
</dbReference>
<dbReference type="PANTHER" id="PTHR46237">
    <property type="entry name" value="CYTOCHROME B5 REDUCTASE 4 FAMILY MEMBER"/>
    <property type="match status" value="1"/>
</dbReference>
<dbReference type="InterPro" id="IPR001199">
    <property type="entry name" value="Cyt_B5-like_heme/steroid-bd"/>
</dbReference>
<dbReference type="InParanoid" id="A0A1Y2F3G0"/>